<dbReference type="STRING" id="703135.A0A2A9P0D1"/>
<evidence type="ECO:0000256" key="1">
    <source>
        <dbReference type="ARBA" id="ARBA00008383"/>
    </source>
</evidence>
<dbReference type="Gene3D" id="3.40.50.10540">
    <property type="entry name" value="Crotonobetainyl-coa:carnitine coa-transferase, domain 1"/>
    <property type="match status" value="2"/>
</dbReference>
<dbReference type="InterPro" id="IPR050483">
    <property type="entry name" value="CoA-transferase_III_domain"/>
</dbReference>
<dbReference type="InterPro" id="IPR023606">
    <property type="entry name" value="CoA-Trfase_III_dom_1_sf"/>
</dbReference>
<organism evidence="3 4">
    <name type="scientific">Amanita thiersii Skay4041</name>
    <dbReference type="NCBI Taxonomy" id="703135"/>
    <lineage>
        <taxon>Eukaryota</taxon>
        <taxon>Fungi</taxon>
        <taxon>Dikarya</taxon>
        <taxon>Basidiomycota</taxon>
        <taxon>Agaricomycotina</taxon>
        <taxon>Agaricomycetes</taxon>
        <taxon>Agaricomycetidae</taxon>
        <taxon>Agaricales</taxon>
        <taxon>Pluteineae</taxon>
        <taxon>Amanitaceae</taxon>
        <taxon>Amanita</taxon>
    </lineage>
</organism>
<keyword evidence="4" id="KW-1185">Reference proteome</keyword>
<dbReference type="AlphaFoldDB" id="A0A2A9P0D1"/>
<sequence length="497" mass="54013">MQSTPSTTFGAVTRAFATKISCSRPVKCGRRWYQSGPGGAVLNGGSGMPPPLKGIRVLDLTRVLAGPTATMLLGDLGADVIKVEEVTKGDDTRKESKFPGSASHVLTLSFRSWYPPAAPTIPTAPAKSAHLPPESAYFLAVNRNKRSITVNFKTAKGLDILRKLVERSDVLVENFIAGKLGTMGLGYEDCKKINPRIIYASITGNDVHILFPRINSDTIVLTTSGAGYGQTGPYREAAGYDVIIEGEAGLMHITGEPDRPPCKVGVAVTDISTGLYAHGAIMAALLSRQQTGTGVWIDCNLFETQIAGLANIGSNYLIAGQEASRHGTAHPSVVPYQVFPCKDGYLMIGAGNNKQFKNLAEKVLDVPTLATDSRFASNEARVKNREVLVGIISDTLRGKTREYWLSRFKGVGVPYSPINNIEQTFEHPQAIARQVTVEVEHGRAGKVKMVGPAVRYNGERMEVRLAPPWLSEHTEEVLSELGYTEEEMTRFRRERVI</sequence>
<evidence type="ECO:0000256" key="2">
    <source>
        <dbReference type="ARBA" id="ARBA00022679"/>
    </source>
</evidence>
<dbReference type="GO" id="GO:0005739">
    <property type="term" value="C:mitochondrion"/>
    <property type="evidence" value="ECO:0007669"/>
    <property type="project" value="TreeGrafter"/>
</dbReference>
<dbReference type="EMBL" id="KZ301971">
    <property type="protein sequence ID" value="PFH53883.1"/>
    <property type="molecule type" value="Genomic_DNA"/>
</dbReference>
<protein>
    <recommendedName>
        <fullName evidence="5">CoA-transferase family III</fullName>
    </recommendedName>
</protein>
<dbReference type="OrthoDB" id="5863171at2759"/>
<dbReference type="PANTHER" id="PTHR48207:SF3">
    <property type="entry name" value="SUCCINATE--HYDROXYMETHYLGLUTARATE COA-TRANSFERASE"/>
    <property type="match status" value="1"/>
</dbReference>
<accession>A0A2A9P0D1</accession>
<evidence type="ECO:0000313" key="4">
    <source>
        <dbReference type="Proteomes" id="UP000242287"/>
    </source>
</evidence>
<keyword evidence="2" id="KW-0808">Transferase</keyword>
<dbReference type="Pfam" id="PF02515">
    <property type="entry name" value="CoA_transf_3"/>
    <property type="match status" value="2"/>
</dbReference>
<dbReference type="SUPFAM" id="SSF89796">
    <property type="entry name" value="CoA-transferase family III (CaiB/BaiF)"/>
    <property type="match status" value="1"/>
</dbReference>
<evidence type="ECO:0000313" key="3">
    <source>
        <dbReference type="EMBL" id="PFH53883.1"/>
    </source>
</evidence>
<proteinExistence type="inferred from homology"/>
<gene>
    <name evidence="3" type="ORF">AMATHDRAFT_186479</name>
</gene>
<name>A0A2A9P0D1_9AGAR</name>
<dbReference type="InterPro" id="IPR003673">
    <property type="entry name" value="CoA-Trfase_fam_III"/>
</dbReference>
<comment type="similarity">
    <text evidence="1">Belongs to the CoA-transferase III family.</text>
</comment>
<dbReference type="PANTHER" id="PTHR48207">
    <property type="entry name" value="SUCCINATE--HYDROXYMETHYLGLUTARATE COA-TRANSFERASE"/>
    <property type="match status" value="1"/>
</dbReference>
<dbReference type="Proteomes" id="UP000242287">
    <property type="component" value="Unassembled WGS sequence"/>
</dbReference>
<evidence type="ECO:0008006" key="5">
    <source>
        <dbReference type="Google" id="ProtNLM"/>
    </source>
</evidence>
<dbReference type="GO" id="GO:0047369">
    <property type="term" value="F:succinate-hydroxymethylglutarate CoA-transferase activity"/>
    <property type="evidence" value="ECO:0007669"/>
    <property type="project" value="TreeGrafter"/>
</dbReference>
<reference evidence="3 4" key="1">
    <citation type="submission" date="2014-02" db="EMBL/GenBank/DDBJ databases">
        <title>Transposable element dynamics among asymbiotic and ectomycorrhizal Amanita fungi.</title>
        <authorList>
            <consortium name="DOE Joint Genome Institute"/>
            <person name="Hess J."/>
            <person name="Skrede I."/>
            <person name="Wolfe B."/>
            <person name="LaButti K."/>
            <person name="Ohm R.A."/>
            <person name="Grigoriev I.V."/>
            <person name="Pringle A."/>
        </authorList>
    </citation>
    <scope>NUCLEOTIDE SEQUENCE [LARGE SCALE GENOMIC DNA]</scope>
    <source>
        <strain evidence="3 4">SKay4041</strain>
    </source>
</reference>